<reference evidence="2" key="1">
    <citation type="submission" date="2021-01" db="EMBL/GenBank/DDBJ databases">
        <authorList>
            <person name="Corre E."/>
            <person name="Pelletier E."/>
            <person name="Niang G."/>
            <person name="Scheremetjew M."/>
            <person name="Finn R."/>
            <person name="Kale V."/>
            <person name="Holt S."/>
            <person name="Cochrane G."/>
            <person name="Meng A."/>
            <person name="Brown T."/>
            <person name="Cohen L."/>
        </authorList>
    </citation>
    <scope>NUCLEOTIDE SEQUENCE</scope>
    <source>
        <strain evidence="2">CCMP622</strain>
    </source>
</reference>
<organism evidence="2">
    <name type="scientific">Lotharella oceanica</name>
    <dbReference type="NCBI Taxonomy" id="641309"/>
    <lineage>
        <taxon>Eukaryota</taxon>
        <taxon>Sar</taxon>
        <taxon>Rhizaria</taxon>
        <taxon>Cercozoa</taxon>
        <taxon>Chlorarachniophyceae</taxon>
        <taxon>Lotharella</taxon>
    </lineage>
</organism>
<dbReference type="EMBL" id="HBHP01009200">
    <property type="protein sequence ID" value="CAD9755467.1"/>
    <property type="molecule type" value="Transcribed_RNA"/>
</dbReference>
<evidence type="ECO:0000313" key="2">
    <source>
        <dbReference type="EMBL" id="CAD9755467.1"/>
    </source>
</evidence>
<name>A0A7S2X810_9EUKA</name>
<sequence>MNVELPQDVAELNGVDLDPSSIWAGLGAEFEEEAKITPSISSCFETPPVPVPTENFDAISPVDNLDKELELLPPGQRVCPSCRTSVDCTGNFFQNHLIHCLLVTIGRQRTKTQEICTYITDIKKCISKLDFRKRISIMESLHRLSSKTAKPISSGYSPVIGQHRPMISTNSVVESDNQVLAMLYTVRQPQTRRSHRHSDNRTRSSSRLFARKFRR</sequence>
<protein>
    <submittedName>
        <fullName evidence="2">Uncharacterized protein</fullName>
    </submittedName>
</protein>
<feature type="region of interest" description="Disordered" evidence="1">
    <location>
        <begin position="186"/>
        <end position="215"/>
    </location>
</feature>
<evidence type="ECO:0000256" key="1">
    <source>
        <dbReference type="SAM" id="MobiDB-lite"/>
    </source>
</evidence>
<gene>
    <name evidence="2" type="ORF">LSP00402_LOCUS5725</name>
</gene>
<accession>A0A7S2X810</accession>
<proteinExistence type="predicted"/>
<dbReference type="AlphaFoldDB" id="A0A7S2X810"/>